<sequence>MVILQLFNRVWESGTLPLAWKHSVVIPIGKPGKDKSEVTSYRPIALTSNMCKVMERMVTDRLTYIVESRSMISPSQSGFRRGRTTMDPVLCLENIVRKAQANKEMVDAILFDVEKAYDMLWRDGLLIKLESMGIGGRMFNWVLDFLKDRTMEVRVGATHSRVYPTENGVPQGSVCSPLLFSVMINDIFSEVDASLGRSLYADDGAFWVKGRNGTFAEKKLQAAVSTVEKWGNKWGFRFSVEKTQVICFSRKSENPTLRIVLYGQMVKQVQVIRFLGVWMDSKLTFGEHIQRGVMRCKKAINVMRCLAGSSWGASMKSLKQMYIAIIRSALDYACIAYGSAAKSHLTKCDVIQAQAIRLCCGAFKTSSVAALQVEVGELPLYLRRMQLSMLYWTNLQGHKQDHPTKSVLEPCWEHGRTKLNSFGWVGDSSARELGISNLTHSCTVPLPATPPWLFPMPTIDLEIIKKSKQCNEFGGMNSLIQQYISDKYNGSIQIFTDGSKDPDTGRTGAAVHIPQFNVSIIKRTSDHLAVFTVELLAILLALWWIEEGRSSRCIICSDSMAALISISNGKSTCRPDLVYEVCLK</sequence>
<evidence type="ECO:0000259" key="1">
    <source>
        <dbReference type="PROSITE" id="PS50878"/>
    </source>
</evidence>
<dbReference type="GO" id="GO:0006259">
    <property type="term" value="P:DNA metabolic process"/>
    <property type="evidence" value="ECO:0007669"/>
    <property type="project" value="UniProtKB-ARBA"/>
</dbReference>
<dbReference type="PROSITE" id="PS50878">
    <property type="entry name" value="RT_POL"/>
    <property type="match status" value="1"/>
</dbReference>
<dbReference type="InterPro" id="IPR000477">
    <property type="entry name" value="RT_dom"/>
</dbReference>
<dbReference type="GO" id="GO:0003676">
    <property type="term" value="F:nucleic acid binding"/>
    <property type="evidence" value="ECO:0007669"/>
    <property type="project" value="InterPro"/>
</dbReference>
<protein>
    <recommendedName>
        <fullName evidence="1">Reverse transcriptase domain-containing protein</fullName>
    </recommendedName>
</protein>
<dbReference type="Ensembl" id="ENSGMOT00000066806.1">
    <property type="protein sequence ID" value="ENSGMOP00000066052.1"/>
    <property type="gene ID" value="ENSGMOG00000035123.1"/>
</dbReference>
<dbReference type="InterPro" id="IPR043502">
    <property type="entry name" value="DNA/RNA_pol_sf"/>
</dbReference>
<proteinExistence type="predicted"/>
<dbReference type="PANTHER" id="PTHR33481">
    <property type="entry name" value="REVERSE TRANSCRIPTASE"/>
    <property type="match status" value="1"/>
</dbReference>
<reference evidence="2" key="3">
    <citation type="submission" date="2025-09" db="UniProtKB">
        <authorList>
            <consortium name="Ensembl"/>
        </authorList>
    </citation>
    <scope>IDENTIFICATION</scope>
</reference>
<feature type="domain" description="Reverse transcriptase" evidence="1">
    <location>
        <begin position="9"/>
        <end position="261"/>
    </location>
</feature>
<dbReference type="AlphaFoldDB" id="A0A8C5CS01"/>
<evidence type="ECO:0000313" key="2">
    <source>
        <dbReference type="Ensembl" id="ENSGMOP00000066052.1"/>
    </source>
</evidence>
<dbReference type="SUPFAM" id="SSF56672">
    <property type="entry name" value="DNA/RNA polymerases"/>
    <property type="match status" value="1"/>
</dbReference>
<dbReference type="Proteomes" id="UP000694546">
    <property type="component" value="Chromosome 1"/>
</dbReference>
<accession>A0A8C5CS01</accession>
<name>A0A8C5CS01_GADMO</name>
<dbReference type="OMA" id="LALWWIE"/>
<dbReference type="SUPFAM" id="SSF53098">
    <property type="entry name" value="Ribonuclease H-like"/>
    <property type="match status" value="1"/>
</dbReference>
<keyword evidence="3" id="KW-1185">Reference proteome</keyword>
<dbReference type="InterPro" id="IPR012337">
    <property type="entry name" value="RNaseH-like_sf"/>
</dbReference>
<dbReference type="CDD" id="cd01650">
    <property type="entry name" value="RT_nLTR_like"/>
    <property type="match status" value="1"/>
</dbReference>
<reference evidence="2" key="1">
    <citation type="submission" date="2019-07" db="EMBL/GenBank/DDBJ databases">
        <authorList>
            <consortium name="Wellcome Sanger Institute Data Sharing"/>
        </authorList>
    </citation>
    <scope>NUCLEOTIDE SEQUENCE [LARGE SCALE GENOMIC DNA]</scope>
</reference>
<dbReference type="Pfam" id="PF00078">
    <property type="entry name" value="RVT_1"/>
    <property type="match status" value="1"/>
</dbReference>
<dbReference type="PANTHER" id="PTHR33481:SF1">
    <property type="entry name" value="ENDONUCLEASE_EXONUCLEASE_PHOSPHATASE DOMAIN-CONTAINING PROTEIN-RELATED"/>
    <property type="match status" value="1"/>
</dbReference>
<organism evidence="2 3">
    <name type="scientific">Gadus morhua</name>
    <name type="common">Atlantic cod</name>
    <dbReference type="NCBI Taxonomy" id="8049"/>
    <lineage>
        <taxon>Eukaryota</taxon>
        <taxon>Metazoa</taxon>
        <taxon>Chordata</taxon>
        <taxon>Craniata</taxon>
        <taxon>Vertebrata</taxon>
        <taxon>Euteleostomi</taxon>
        <taxon>Actinopterygii</taxon>
        <taxon>Neopterygii</taxon>
        <taxon>Teleostei</taxon>
        <taxon>Neoteleostei</taxon>
        <taxon>Acanthomorphata</taxon>
        <taxon>Zeiogadaria</taxon>
        <taxon>Gadariae</taxon>
        <taxon>Gadiformes</taxon>
        <taxon>Gadoidei</taxon>
        <taxon>Gadidae</taxon>
        <taxon>Gadus</taxon>
    </lineage>
</organism>
<reference evidence="2" key="2">
    <citation type="submission" date="2025-08" db="UniProtKB">
        <authorList>
            <consortium name="Ensembl"/>
        </authorList>
    </citation>
    <scope>IDENTIFICATION</scope>
</reference>
<dbReference type="GeneTree" id="ENSGT01060000248530"/>
<dbReference type="Gene3D" id="3.30.420.10">
    <property type="entry name" value="Ribonuclease H-like superfamily/Ribonuclease H"/>
    <property type="match status" value="1"/>
</dbReference>
<evidence type="ECO:0000313" key="3">
    <source>
        <dbReference type="Proteomes" id="UP000694546"/>
    </source>
</evidence>
<dbReference type="InterPro" id="IPR036397">
    <property type="entry name" value="RNaseH_sf"/>
</dbReference>